<evidence type="ECO:0000313" key="2">
    <source>
        <dbReference type="EMBL" id="TQL60619.1"/>
    </source>
</evidence>
<dbReference type="NCBIfam" id="NF041024">
    <property type="entry name" value="acVLRF1_NCBI"/>
    <property type="match status" value="1"/>
</dbReference>
<comment type="caution">
    <text evidence="2">The sequence shown here is derived from an EMBL/GenBank/DDBJ whole genome shotgun (WGS) entry which is preliminary data.</text>
</comment>
<dbReference type="OrthoDB" id="3728778at2"/>
<dbReference type="InterPro" id="IPR042226">
    <property type="entry name" value="eFR1_2_sf"/>
</dbReference>
<evidence type="ECO:0000313" key="3">
    <source>
        <dbReference type="Proteomes" id="UP000319514"/>
    </source>
</evidence>
<dbReference type="Pfam" id="PF18859">
    <property type="entry name" value="acVLRF1"/>
    <property type="match status" value="1"/>
</dbReference>
<name>A0A542ZJZ5_9MICO</name>
<dbReference type="Proteomes" id="UP000319514">
    <property type="component" value="Unassembled WGS sequence"/>
</dbReference>
<evidence type="ECO:0000259" key="1">
    <source>
        <dbReference type="Pfam" id="PF18859"/>
    </source>
</evidence>
<protein>
    <recommendedName>
        <fullName evidence="1">Actinobacteria/chloroflexi VLRF1 release factor domain-containing protein</fullName>
    </recommendedName>
</protein>
<sequence length="214" mass="22743">MSSPAPVDARRIEVDPARIARWVAGFGERHGIPVWTAGEGTLTLTAPDGAQAVMEPWLPAGPCPDGDVEALPAWAEPPRAVGLVLVRRGGYAVGLAQGERLVAHKAGTRYVQSRTAAGGWSQQRYARRRGNQADALATAVADHALRLVLPGDPRALVVGGDRALVRDVLADPRLAPLAGLPRRELPDLPDPRLAVLEQALRRGRAVRVLVSDVS</sequence>
<feature type="domain" description="Actinobacteria/chloroflexi VLRF1 release factor" evidence="1">
    <location>
        <begin position="79"/>
        <end position="208"/>
    </location>
</feature>
<dbReference type="EMBL" id="VFOQ01000001">
    <property type="protein sequence ID" value="TQL60619.1"/>
    <property type="molecule type" value="Genomic_DNA"/>
</dbReference>
<dbReference type="Gene3D" id="3.30.420.60">
    <property type="entry name" value="eRF1 domain 2"/>
    <property type="match status" value="1"/>
</dbReference>
<reference evidence="2 3" key="1">
    <citation type="submission" date="2019-06" db="EMBL/GenBank/DDBJ databases">
        <title>Sequencing the genomes of 1000 actinobacteria strains.</title>
        <authorList>
            <person name="Klenk H.-P."/>
        </authorList>
    </citation>
    <scope>NUCLEOTIDE SEQUENCE [LARGE SCALE GENOMIC DNA]</scope>
    <source>
        <strain evidence="2 3">DSM 18082</strain>
    </source>
</reference>
<dbReference type="SUPFAM" id="SSF53137">
    <property type="entry name" value="Translational machinery components"/>
    <property type="match status" value="1"/>
</dbReference>
<organism evidence="2 3">
    <name type="scientific">Oryzihumus leptocrescens</name>
    <dbReference type="NCBI Taxonomy" id="297536"/>
    <lineage>
        <taxon>Bacteria</taxon>
        <taxon>Bacillati</taxon>
        <taxon>Actinomycetota</taxon>
        <taxon>Actinomycetes</taxon>
        <taxon>Micrococcales</taxon>
        <taxon>Intrasporangiaceae</taxon>
        <taxon>Oryzihumus</taxon>
    </lineage>
</organism>
<dbReference type="RefSeq" id="WP_141788492.1">
    <property type="nucleotide sequence ID" value="NZ_BAAAKX010000002.1"/>
</dbReference>
<dbReference type="AlphaFoldDB" id="A0A542ZJZ5"/>
<accession>A0A542ZJZ5</accession>
<dbReference type="InterPro" id="IPR040783">
    <property type="entry name" value="VLRF1"/>
</dbReference>
<proteinExistence type="predicted"/>
<gene>
    <name evidence="2" type="ORF">FB474_2015</name>
</gene>
<keyword evidence="3" id="KW-1185">Reference proteome</keyword>